<dbReference type="Pfam" id="PF00392">
    <property type="entry name" value="GntR"/>
    <property type="match status" value="1"/>
</dbReference>
<dbReference type="SMART" id="SM00895">
    <property type="entry name" value="FCD"/>
    <property type="match status" value="1"/>
</dbReference>
<dbReference type="PANTHER" id="PTHR43537:SF39">
    <property type="entry name" value="HTH-TYPE TRANSCRIPTIONAL REGULATOR MCBR"/>
    <property type="match status" value="1"/>
</dbReference>
<dbReference type="Gene3D" id="1.20.120.530">
    <property type="entry name" value="GntR ligand-binding domain-like"/>
    <property type="match status" value="1"/>
</dbReference>
<reference evidence="5 6" key="1">
    <citation type="submission" date="2015-08" db="EMBL/GenBank/DDBJ databases">
        <title>Investigation of the bacterial diversity of lava forest soil.</title>
        <authorList>
            <person name="Lee J.S."/>
        </authorList>
    </citation>
    <scope>NUCLEOTIDE SEQUENCE [LARGE SCALE GENOMIC DNA]</scope>
    <source>
        <strain evidence="5 6">GJW-30</strain>
    </source>
</reference>
<feature type="domain" description="HTH gntR-type" evidence="4">
    <location>
        <begin position="13"/>
        <end position="80"/>
    </location>
</feature>
<evidence type="ECO:0000313" key="5">
    <source>
        <dbReference type="EMBL" id="BAT61699.1"/>
    </source>
</evidence>
<dbReference type="SUPFAM" id="SSF46785">
    <property type="entry name" value="Winged helix' DNA-binding domain"/>
    <property type="match status" value="1"/>
</dbReference>
<dbReference type="AlphaFoldDB" id="A0A0S3Q0N3"/>
<sequence length="230" mass="24896">MKPQARRNPASGETLGESVNASLRERLIGGEVSPGEKLSIRAVAESLGVSMTPVRHAVSRLVAENALEVLPKSAVRVPPMSLEQYRELTTVRLAIEGMAAEAAAKNRTKADIARISAADAAFRRQQRAARPDLGAAVRTNKDFHFAVYRASAMPTLVRIIEGLWLRVGPIINLDLRSSAMRLRAHVAEQHHAAALAAIERGDAKAARAAIVADIAGTARYIEQQNWLTED</sequence>
<protein>
    <submittedName>
        <fullName evidence="5">HTH-type transcriptional regulator McbR</fullName>
    </submittedName>
</protein>
<dbReference type="Gene3D" id="1.10.10.10">
    <property type="entry name" value="Winged helix-like DNA-binding domain superfamily/Winged helix DNA-binding domain"/>
    <property type="match status" value="1"/>
</dbReference>
<dbReference type="InterPro" id="IPR036390">
    <property type="entry name" value="WH_DNA-bd_sf"/>
</dbReference>
<dbReference type="SUPFAM" id="SSF48008">
    <property type="entry name" value="GntR ligand-binding domain-like"/>
    <property type="match status" value="1"/>
</dbReference>
<evidence type="ECO:0000256" key="2">
    <source>
        <dbReference type="ARBA" id="ARBA00023125"/>
    </source>
</evidence>
<dbReference type="Pfam" id="PF07729">
    <property type="entry name" value="FCD"/>
    <property type="match status" value="1"/>
</dbReference>
<dbReference type="RefSeq" id="WP_096358362.1">
    <property type="nucleotide sequence ID" value="NZ_AP014946.1"/>
</dbReference>
<keyword evidence="3" id="KW-0804">Transcription</keyword>
<keyword evidence="1" id="KW-0805">Transcription regulation</keyword>
<dbReference type="InterPro" id="IPR008920">
    <property type="entry name" value="TF_FadR/GntR_C"/>
</dbReference>
<dbReference type="GO" id="GO:0003677">
    <property type="term" value="F:DNA binding"/>
    <property type="evidence" value="ECO:0007669"/>
    <property type="project" value="UniProtKB-KW"/>
</dbReference>
<dbReference type="InterPro" id="IPR011711">
    <property type="entry name" value="GntR_C"/>
</dbReference>
<dbReference type="InterPro" id="IPR000524">
    <property type="entry name" value="Tscrpt_reg_HTH_GntR"/>
</dbReference>
<dbReference type="KEGG" id="vgo:GJW-30_1_04259"/>
<dbReference type="Proteomes" id="UP000236884">
    <property type="component" value="Chromosome"/>
</dbReference>
<dbReference type="GO" id="GO:0003700">
    <property type="term" value="F:DNA-binding transcription factor activity"/>
    <property type="evidence" value="ECO:0007669"/>
    <property type="project" value="InterPro"/>
</dbReference>
<dbReference type="PROSITE" id="PS50949">
    <property type="entry name" value="HTH_GNTR"/>
    <property type="match status" value="1"/>
</dbReference>
<keyword evidence="2" id="KW-0238">DNA-binding</keyword>
<accession>A0A0S3Q0N3</accession>
<proteinExistence type="predicted"/>
<dbReference type="InterPro" id="IPR036388">
    <property type="entry name" value="WH-like_DNA-bd_sf"/>
</dbReference>
<keyword evidence="6" id="KW-1185">Reference proteome</keyword>
<dbReference type="OrthoDB" id="9815654at2"/>
<dbReference type="EMBL" id="AP014946">
    <property type="protein sequence ID" value="BAT61699.1"/>
    <property type="molecule type" value="Genomic_DNA"/>
</dbReference>
<organism evidence="5 6">
    <name type="scientific">Variibacter gotjawalensis</name>
    <dbReference type="NCBI Taxonomy" id="1333996"/>
    <lineage>
        <taxon>Bacteria</taxon>
        <taxon>Pseudomonadati</taxon>
        <taxon>Pseudomonadota</taxon>
        <taxon>Alphaproteobacteria</taxon>
        <taxon>Hyphomicrobiales</taxon>
        <taxon>Nitrobacteraceae</taxon>
        <taxon>Variibacter</taxon>
    </lineage>
</organism>
<evidence type="ECO:0000256" key="1">
    <source>
        <dbReference type="ARBA" id="ARBA00023015"/>
    </source>
</evidence>
<evidence type="ECO:0000313" key="6">
    <source>
        <dbReference type="Proteomes" id="UP000236884"/>
    </source>
</evidence>
<dbReference type="SMART" id="SM00345">
    <property type="entry name" value="HTH_GNTR"/>
    <property type="match status" value="1"/>
</dbReference>
<gene>
    <name evidence="5" type="primary">mcbR_2</name>
    <name evidence="5" type="ORF">GJW-30_1_04259</name>
</gene>
<name>A0A0S3Q0N3_9BRAD</name>
<evidence type="ECO:0000256" key="3">
    <source>
        <dbReference type="ARBA" id="ARBA00023163"/>
    </source>
</evidence>
<evidence type="ECO:0000259" key="4">
    <source>
        <dbReference type="PROSITE" id="PS50949"/>
    </source>
</evidence>
<dbReference type="PANTHER" id="PTHR43537">
    <property type="entry name" value="TRANSCRIPTIONAL REGULATOR, GNTR FAMILY"/>
    <property type="match status" value="1"/>
</dbReference>